<feature type="compositionally biased region" description="Basic and acidic residues" evidence="2">
    <location>
        <begin position="314"/>
        <end position="326"/>
    </location>
</feature>
<feature type="compositionally biased region" description="Polar residues" evidence="2">
    <location>
        <begin position="571"/>
        <end position="584"/>
    </location>
</feature>
<dbReference type="AlphaFoldDB" id="A0AAV5WSJ4"/>
<feature type="compositionally biased region" description="Basic and acidic residues" evidence="2">
    <location>
        <begin position="211"/>
        <end position="236"/>
    </location>
</feature>
<feature type="region of interest" description="Disordered" evidence="2">
    <location>
        <begin position="554"/>
        <end position="587"/>
    </location>
</feature>
<feature type="region of interest" description="Disordered" evidence="2">
    <location>
        <begin position="257"/>
        <end position="380"/>
    </location>
</feature>
<feature type="region of interest" description="Disordered" evidence="2">
    <location>
        <begin position="693"/>
        <end position="719"/>
    </location>
</feature>
<gene>
    <name evidence="3" type="ORF">PFISCL1PPCAC_24009</name>
</gene>
<dbReference type="InterPro" id="IPR006983">
    <property type="entry name" value="MbeD_MobD"/>
</dbReference>
<feature type="non-terminal residue" evidence="3">
    <location>
        <position position="1"/>
    </location>
</feature>
<sequence>LHELGIFQTRKPILSCAEEFRPLKSKKSLEIIDLPPLSPSVKKEKKEEEEVNEDEKKKDEELKPEKDEMETSIISTGSGFSSGTIGRRRREIVIPIRPTGETYRRGGSFKERNTDPKPLDLMSTSMVTLPSEKRPSFVVPEISLPKDRRSSSPPSQKIVMRKKKMDSECTADTVIIAPKVKQTAVKTIVSPPSTASVQLSVSIPKPAAPSEETRKEVEKIRKKEEEKKIEKEKDGKLADEVDDLEAEIGRRLAHISTKSEELAKNLDKPQSAPLSPASTTSMQVVKTSSSSTLPRSITTVTQPINILPSSLPPKKKEEKMADDAKPRSSSQNLASRVKESIADFTTGSTDRLQRWKSKLHTTGRRNREKDSSAPPPLIRTMQSSSPEVLVDWSVRPRPLHITRSASNAMTLHENGMEHRTLKFSTHQPVYHNVHALSRQSYNSDNLPPPARIVPFSGSRAIENAEIIRPIAYRAQGNEDMNRRPYPHKVELTKSALNLSTTGVAISRPRAVFPSTSNSFTVVRHENEYDTVSDILIDKEKNNSDGGSDYCKFSASSGSNGGSLGNRNTTSRQSTAAHITPSPSDSGIVDYETMIRDKDNELAGVRKTMEQNEEIIVRVYLEKERSWKDQLEQMRNRLAASEKGESALRMQVASLSRQADAMTGKVERLEEEKNKMTAKIRDLESRECDVCSLQQRYSPPSSRPVPAPRTIKSSSSSDIDLRDEVSELRREVSTLKDALQFIPESKRNAIYANNNSISLRDRLI</sequence>
<feature type="compositionally biased region" description="Polar residues" evidence="2">
    <location>
        <begin position="272"/>
        <end position="304"/>
    </location>
</feature>
<protein>
    <submittedName>
        <fullName evidence="3">Uncharacterized protein</fullName>
    </submittedName>
</protein>
<proteinExistence type="predicted"/>
<feature type="region of interest" description="Disordered" evidence="2">
    <location>
        <begin position="138"/>
        <end position="164"/>
    </location>
</feature>
<evidence type="ECO:0000313" key="3">
    <source>
        <dbReference type="EMBL" id="GMT32712.1"/>
    </source>
</evidence>
<feature type="region of interest" description="Disordered" evidence="2">
    <location>
        <begin position="31"/>
        <end position="122"/>
    </location>
</feature>
<evidence type="ECO:0000313" key="4">
    <source>
        <dbReference type="Proteomes" id="UP001432322"/>
    </source>
</evidence>
<feature type="compositionally biased region" description="Low complexity" evidence="2">
    <location>
        <begin position="71"/>
        <end position="85"/>
    </location>
</feature>
<comment type="caution">
    <text evidence="3">The sequence shown here is derived from an EMBL/GenBank/DDBJ whole genome shotgun (WGS) entry which is preliminary data.</text>
</comment>
<feature type="compositionally biased region" description="Basic and acidic residues" evidence="2">
    <location>
        <begin position="257"/>
        <end position="267"/>
    </location>
</feature>
<name>A0AAV5WSJ4_9BILA</name>
<feature type="coiled-coil region" evidence="1">
    <location>
        <begin position="651"/>
        <end position="685"/>
    </location>
</feature>
<dbReference type="Proteomes" id="UP001432322">
    <property type="component" value="Unassembled WGS sequence"/>
</dbReference>
<feature type="compositionally biased region" description="Basic residues" evidence="2">
    <location>
        <begin position="354"/>
        <end position="364"/>
    </location>
</feature>
<feature type="region of interest" description="Disordered" evidence="2">
    <location>
        <begin position="195"/>
        <end position="236"/>
    </location>
</feature>
<reference evidence="3" key="1">
    <citation type="submission" date="2023-10" db="EMBL/GenBank/DDBJ databases">
        <title>Genome assembly of Pristionchus species.</title>
        <authorList>
            <person name="Yoshida K."/>
            <person name="Sommer R.J."/>
        </authorList>
    </citation>
    <scope>NUCLEOTIDE SEQUENCE</scope>
    <source>
        <strain evidence="3">RS5133</strain>
    </source>
</reference>
<evidence type="ECO:0000256" key="1">
    <source>
        <dbReference type="SAM" id="Coils"/>
    </source>
</evidence>
<keyword evidence="4" id="KW-1185">Reference proteome</keyword>
<feature type="compositionally biased region" description="Basic and acidic residues" evidence="2">
    <location>
        <begin position="41"/>
        <end position="66"/>
    </location>
</feature>
<keyword evidence="1" id="KW-0175">Coiled coil</keyword>
<dbReference type="EMBL" id="BTSY01000006">
    <property type="protein sequence ID" value="GMT32712.1"/>
    <property type="molecule type" value="Genomic_DNA"/>
</dbReference>
<evidence type="ECO:0000256" key="2">
    <source>
        <dbReference type="SAM" id="MobiDB-lite"/>
    </source>
</evidence>
<accession>A0AAV5WSJ4</accession>
<feature type="compositionally biased region" description="Basic and acidic residues" evidence="2">
    <location>
        <begin position="102"/>
        <end position="118"/>
    </location>
</feature>
<dbReference type="Pfam" id="PF04899">
    <property type="entry name" value="MbeD_MobD"/>
    <property type="match status" value="1"/>
</dbReference>
<organism evidence="3 4">
    <name type="scientific">Pristionchus fissidentatus</name>
    <dbReference type="NCBI Taxonomy" id="1538716"/>
    <lineage>
        <taxon>Eukaryota</taxon>
        <taxon>Metazoa</taxon>
        <taxon>Ecdysozoa</taxon>
        <taxon>Nematoda</taxon>
        <taxon>Chromadorea</taxon>
        <taxon>Rhabditida</taxon>
        <taxon>Rhabditina</taxon>
        <taxon>Diplogasteromorpha</taxon>
        <taxon>Diplogasteroidea</taxon>
        <taxon>Neodiplogasteridae</taxon>
        <taxon>Pristionchus</taxon>
    </lineage>
</organism>